<dbReference type="AlphaFoldDB" id="U1PTP0"/>
<dbReference type="EMBL" id="KE356561">
    <property type="protein sequence ID" value="ERG95751.1"/>
    <property type="molecule type" value="Genomic_DNA"/>
</dbReference>
<accession>U1PTP0</accession>
<evidence type="ECO:0000313" key="2">
    <source>
        <dbReference type="Proteomes" id="UP000030710"/>
    </source>
</evidence>
<dbReference type="Pfam" id="PF26425">
    <property type="entry name" value="PIN_halo"/>
    <property type="match status" value="1"/>
</dbReference>
<dbReference type="InterPro" id="IPR058703">
    <property type="entry name" value="PIN-containing"/>
</dbReference>
<name>U1PTP0_9EURY</name>
<organism evidence="1 2">
    <name type="scientific">Haloquadratum walsbyi J07HQW2</name>
    <dbReference type="NCBI Taxonomy" id="1238425"/>
    <lineage>
        <taxon>Archaea</taxon>
        <taxon>Methanobacteriati</taxon>
        <taxon>Methanobacteriota</taxon>
        <taxon>Stenosarchaea group</taxon>
        <taxon>Halobacteria</taxon>
        <taxon>Halobacteriales</taxon>
        <taxon>Haloferacaceae</taxon>
        <taxon>Haloquadratum</taxon>
    </lineage>
</organism>
<reference evidence="1 2" key="1">
    <citation type="journal article" date="2013" name="PLoS ONE">
        <title>Assembly-driven community genomics of a hypersaline microbial ecosystem.</title>
        <authorList>
            <person name="Podell S."/>
            <person name="Ugalde J.A."/>
            <person name="Narasingarao P."/>
            <person name="Banfield J.F."/>
            <person name="Heidelberg K.B."/>
            <person name="Allen E.E."/>
        </authorList>
    </citation>
    <scope>NUCLEOTIDE SEQUENCE [LARGE SCALE GENOMIC DNA]</scope>
    <source>
        <strain evidence="2">J07HQW2</strain>
    </source>
</reference>
<dbReference type="Proteomes" id="UP000030710">
    <property type="component" value="Unassembled WGS sequence"/>
</dbReference>
<protein>
    <recommendedName>
        <fullName evidence="3">Nucleic acid-binding protein, contains PIN domain protein</fullName>
    </recommendedName>
</protein>
<dbReference type="HOGENOM" id="CLU_3194455_0_0_2"/>
<evidence type="ECO:0008006" key="3">
    <source>
        <dbReference type="Google" id="ProtNLM"/>
    </source>
</evidence>
<dbReference type="STRING" id="1238425.J07HQW2_02211"/>
<gene>
    <name evidence="1" type="ORF">J07HQW2_02211</name>
</gene>
<sequence>MVSKPEIPRDSTAIIDSSVLISMGGPANEQYQAFEQFVTDRNLTV</sequence>
<proteinExistence type="predicted"/>
<evidence type="ECO:0000313" key="1">
    <source>
        <dbReference type="EMBL" id="ERG95751.1"/>
    </source>
</evidence>
<dbReference type="RefSeq" id="WP_021055223.1">
    <property type="nucleotide sequence ID" value="NZ_KE356561.1"/>
</dbReference>